<dbReference type="AlphaFoldDB" id="A0A8J8FGZ7"/>
<dbReference type="EMBL" id="WHPF01000018">
    <property type="protein sequence ID" value="NNV57718.1"/>
    <property type="molecule type" value="Genomic_DNA"/>
</dbReference>
<sequence length="370" mass="42430">MKNINDNPNAKPKPGKTRDENGQYLQGRGAQINTKNRFLLHETTKEHIEGIDDWTEPNPATQYLEQNAKSIVNKVESPDVGMFYSMNPYQGCEHGCIYCYARNVHEYWGYSAGLDFERKIIVKKNAPDLLRKFLMHPKWQCMPISLSGNTDCYQPAEQKFALTRQLLEVCLAFNQPVGMITKNAGMLRDKDILKKLAAKNLISILVSITSFNEDLRRVMEPRTTTALQRLRIIKELSNEGVRMGVMLGPMIPGLNEHEMQRIMKAASEHGATFSAYTFIRLNGAVKIMFHDWLYKNFPDRADKVWHLIESGHGGQVNDSRWGLRMRGEGPISELVKQQFVKYNKLYGLNAERWGLDTSQFKRPGEQGKLF</sequence>
<dbReference type="SFLD" id="SFLDS00029">
    <property type="entry name" value="Radical_SAM"/>
    <property type="match status" value="1"/>
</dbReference>
<evidence type="ECO:0000313" key="6">
    <source>
        <dbReference type="EMBL" id="NNV57718.1"/>
    </source>
</evidence>
<proteinExistence type="predicted"/>
<feature type="region of interest" description="Disordered" evidence="4">
    <location>
        <begin position="1"/>
        <end position="28"/>
    </location>
</feature>
<gene>
    <name evidence="6" type="ORF">GD597_19775</name>
</gene>
<name>A0A8J8FGZ7_9BACT</name>
<comment type="caution">
    <text evidence="6">The sequence shown here is derived from an EMBL/GenBank/DDBJ whole genome shotgun (WGS) entry which is preliminary data.</text>
</comment>
<feature type="domain" description="Elp3/MiaA/NifB-like radical SAM core" evidence="5">
    <location>
        <begin position="82"/>
        <end position="309"/>
    </location>
</feature>
<evidence type="ECO:0000256" key="1">
    <source>
        <dbReference type="ARBA" id="ARBA00022723"/>
    </source>
</evidence>
<evidence type="ECO:0000256" key="2">
    <source>
        <dbReference type="ARBA" id="ARBA00023004"/>
    </source>
</evidence>
<dbReference type="SMART" id="SM00729">
    <property type="entry name" value="Elp3"/>
    <property type="match status" value="1"/>
</dbReference>
<accession>A0A8J8FGZ7</accession>
<evidence type="ECO:0000259" key="5">
    <source>
        <dbReference type="SMART" id="SM00729"/>
    </source>
</evidence>
<dbReference type="PANTHER" id="PTHR43432:SF3">
    <property type="entry name" value="SLR0285 PROTEIN"/>
    <property type="match status" value="1"/>
</dbReference>
<dbReference type="InterPro" id="IPR058240">
    <property type="entry name" value="rSAM_sf"/>
</dbReference>
<dbReference type="InterPro" id="IPR007197">
    <property type="entry name" value="rSAM"/>
</dbReference>
<dbReference type="InterPro" id="IPR006638">
    <property type="entry name" value="Elp3/MiaA/NifB-like_rSAM"/>
</dbReference>
<dbReference type="PANTHER" id="PTHR43432">
    <property type="entry name" value="SLR0285 PROTEIN"/>
    <property type="match status" value="1"/>
</dbReference>
<dbReference type="Pfam" id="PF04055">
    <property type="entry name" value="Radical_SAM"/>
    <property type="match status" value="1"/>
</dbReference>
<dbReference type="GO" id="GO:0051536">
    <property type="term" value="F:iron-sulfur cluster binding"/>
    <property type="evidence" value="ECO:0007669"/>
    <property type="project" value="UniProtKB-KW"/>
</dbReference>
<reference evidence="6" key="1">
    <citation type="submission" date="2019-10" db="EMBL/GenBank/DDBJ databases">
        <title>Draft genome sequence of Panacibacter sp. KCS-6.</title>
        <authorList>
            <person name="Yim K.J."/>
        </authorList>
    </citation>
    <scope>NUCLEOTIDE SEQUENCE</scope>
    <source>
        <strain evidence="6">KCS-6</strain>
    </source>
</reference>
<protein>
    <submittedName>
        <fullName evidence="6">PA0069 family radical SAM protein</fullName>
    </submittedName>
</protein>
<keyword evidence="7" id="KW-1185">Reference proteome</keyword>
<dbReference type="GO" id="GO:0046872">
    <property type="term" value="F:metal ion binding"/>
    <property type="evidence" value="ECO:0007669"/>
    <property type="project" value="UniProtKB-KW"/>
</dbReference>
<evidence type="ECO:0000256" key="3">
    <source>
        <dbReference type="ARBA" id="ARBA00023014"/>
    </source>
</evidence>
<evidence type="ECO:0000313" key="7">
    <source>
        <dbReference type="Proteomes" id="UP000598971"/>
    </source>
</evidence>
<dbReference type="Gene3D" id="3.80.30.30">
    <property type="match status" value="1"/>
</dbReference>
<keyword evidence="2" id="KW-0408">Iron</keyword>
<organism evidence="6 7">
    <name type="scientific">Limnovirga soli</name>
    <dbReference type="NCBI Taxonomy" id="2656915"/>
    <lineage>
        <taxon>Bacteria</taxon>
        <taxon>Pseudomonadati</taxon>
        <taxon>Bacteroidota</taxon>
        <taxon>Chitinophagia</taxon>
        <taxon>Chitinophagales</taxon>
        <taxon>Chitinophagaceae</taxon>
        <taxon>Limnovirga</taxon>
    </lineage>
</organism>
<dbReference type="Proteomes" id="UP000598971">
    <property type="component" value="Unassembled WGS sequence"/>
</dbReference>
<dbReference type="CDD" id="cd01335">
    <property type="entry name" value="Radical_SAM"/>
    <property type="match status" value="1"/>
</dbReference>
<dbReference type="GO" id="GO:0003824">
    <property type="term" value="F:catalytic activity"/>
    <property type="evidence" value="ECO:0007669"/>
    <property type="project" value="InterPro"/>
</dbReference>
<keyword evidence="1" id="KW-0479">Metal-binding</keyword>
<dbReference type="SUPFAM" id="SSF102114">
    <property type="entry name" value="Radical SAM enzymes"/>
    <property type="match status" value="1"/>
</dbReference>
<dbReference type="SFLD" id="SFLDG01084">
    <property type="entry name" value="Uncharacterised_Radical_SAM_Su"/>
    <property type="match status" value="1"/>
</dbReference>
<dbReference type="RefSeq" id="WP_171609668.1">
    <property type="nucleotide sequence ID" value="NZ_WHPF01000018.1"/>
</dbReference>
<evidence type="ECO:0000256" key="4">
    <source>
        <dbReference type="SAM" id="MobiDB-lite"/>
    </source>
</evidence>
<keyword evidence="3" id="KW-0411">Iron-sulfur</keyword>
<dbReference type="NCBIfam" id="NF033668">
    <property type="entry name" value="rSAM_PA0069"/>
    <property type="match status" value="1"/>
</dbReference>
<dbReference type="InterPro" id="IPR040086">
    <property type="entry name" value="MJ0683-like"/>
</dbReference>